<evidence type="ECO:0000313" key="7">
    <source>
        <dbReference type="Proteomes" id="UP000322000"/>
    </source>
</evidence>
<dbReference type="GeneID" id="113500081"/>
<comment type="cofactor">
    <cofactor evidence="1 5">
        <name>FAD</name>
        <dbReference type="ChEBI" id="CHEBI:57692"/>
    </cofactor>
</comment>
<evidence type="ECO:0000256" key="1">
    <source>
        <dbReference type="ARBA" id="ARBA00001974"/>
    </source>
</evidence>
<dbReference type="AlphaFoldDB" id="A0A7E5W7F6"/>
<dbReference type="PIRSF" id="PIRSF000137">
    <property type="entry name" value="Alcohol_oxidase"/>
    <property type="match status" value="1"/>
</dbReference>
<dbReference type="InterPro" id="IPR000172">
    <property type="entry name" value="GMC_OxRdtase_N"/>
</dbReference>
<evidence type="ECO:0000259" key="6">
    <source>
        <dbReference type="PROSITE" id="PS00624"/>
    </source>
</evidence>
<name>A0A7E5W7F6_TRINI</name>
<dbReference type="Proteomes" id="UP000322000">
    <property type="component" value="Chromosome 13"/>
</dbReference>
<evidence type="ECO:0000256" key="4">
    <source>
        <dbReference type="ARBA" id="ARBA00022827"/>
    </source>
</evidence>
<proteinExistence type="inferred from homology"/>
<dbReference type="InParanoid" id="A0A7E5W7F6"/>
<dbReference type="Pfam" id="PF05199">
    <property type="entry name" value="GMC_oxred_C"/>
    <property type="match status" value="1"/>
</dbReference>
<evidence type="ECO:0000313" key="8">
    <source>
        <dbReference type="RefSeq" id="XP_026736554.1"/>
    </source>
</evidence>
<dbReference type="PROSITE" id="PS00624">
    <property type="entry name" value="GMC_OXRED_2"/>
    <property type="match status" value="1"/>
</dbReference>
<protein>
    <submittedName>
        <fullName evidence="8">Glucose dehydrogenase [FAD, quinone]-like</fullName>
    </submittedName>
</protein>
<evidence type="ECO:0000256" key="5">
    <source>
        <dbReference type="PIRSR" id="PIRSR000137-2"/>
    </source>
</evidence>
<dbReference type="InterPro" id="IPR012132">
    <property type="entry name" value="GMC_OxRdtase"/>
</dbReference>
<dbReference type="Gene3D" id="3.50.50.60">
    <property type="entry name" value="FAD/NAD(P)-binding domain"/>
    <property type="match status" value="1"/>
</dbReference>
<dbReference type="PANTHER" id="PTHR11552">
    <property type="entry name" value="GLUCOSE-METHANOL-CHOLINE GMC OXIDOREDUCTASE"/>
    <property type="match status" value="1"/>
</dbReference>
<comment type="similarity">
    <text evidence="2">Belongs to the GMC oxidoreductase family.</text>
</comment>
<feature type="binding site" evidence="5">
    <location>
        <position position="287"/>
    </location>
    <ligand>
        <name>FAD</name>
        <dbReference type="ChEBI" id="CHEBI:57692"/>
    </ligand>
</feature>
<sequence length="642" mass="71124">MWVIGKEWRMSLIKLSNHDQVRSQERKLYGSAPQGKNHSDRFSRSSICTFINLLSVSDGQSFDFIVVGSGSAGAVVAARLSEVPSFNVLLIEAGGDPPPTSVIPGLFVTLPGTEYDWNVEAQFDKGVGLAHPGGILNYPRGKMLGGCSSTNFLIYSRGVPEDYEEWNRIAPGWDWESVLPYFKKLEGMTDMSVFKTPQNAYLHSTDGPVKVSRLVTLKSTAIIDNIRLDSYEEMGIQKVLENNGPEIEGASRPHFTFYNGRRSSTAEAYLRPAKDRPNLKVAKFATVTKILVDPLTLRAYGVEIFTSNKLIKIYSKKEVILSAGTINSPKILMHSGIGPREELSKFGIKTLINLPVGQNFHDHQTIPLVFKGKLGILTAVQNMAAAPQLDTLPVPVQAGFFRLNTSSSSYPNKYQPHFQFFNTYVGAAASVLLAIGCKTLGNFDQAFCWSLGKTNAVNEIDNVLLVLMHPLSRGEIRLKSKNPMEDPTINLGYYRNEYDLLVAAEGVKFMNTFINTTYFRKVGGSLARLSVRGCEHIPWGTDEYWRCYAKNTVSSLLHGVGTCSMGRQGVVDERLRVHNVDGLRVVDASVIPMIPSGNTNAPVMMVGEKAADMIKADHNDHSGNLKQVLYDDEDSLRTWYYI</sequence>
<organism evidence="7 8">
    <name type="scientific">Trichoplusia ni</name>
    <name type="common">Cabbage looper</name>
    <dbReference type="NCBI Taxonomy" id="7111"/>
    <lineage>
        <taxon>Eukaryota</taxon>
        <taxon>Metazoa</taxon>
        <taxon>Ecdysozoa</taxon>
        <taxon>Arthropoda</taxon>
        <taxon>Hexapoda</taxon>
        <taxon>Insecta</taxon>
        <taxon>Pterygota</taxon>
        <taxon>Neoptera</taxon>
        <taxon>Endopterygota</taxon>
        <taxon>Lepidoptera</taxon>
        <taxon>Glossata</taxon>
        <taxon>Ditrysia</taxon>
        <taxon>Noctuoidea</taxon>
        <taxon>Noctuidae</taxon>
        <taxon>Plusiinae</taxon>
        <taxon>Trichoplusia</taxon>
    </lineage>
</organism>
<dbReference type="GO" id="GO:0050660">
    <property type="term" value="F:flavin adenine dinucleotide binding"/>
    <property type="evidence" value="ECO:0007669"/>
    <property type="project" value="InterPro"/>
</dbReference>
<keyword evidence="7" id="KW-1185">Reference proteome</keyword>
<dbReference type="KEGG" id="tnl:113500081"/>
<dbReference type="Gene3D" id="3.30.560.10">
    <property type="entry name" value="Glucose Oxidase, domain 3"/>
    <property type="match status" value="1"/>
</dbReference>
<keyword evidence="4 5" id="KW-0274">FAD</keyword>
<dbReference type="SUPFAM" id="SSF51905">
    <property type="entry name" value="FAD/NAD(P)-binding domain"/>
    <property type="match status" value="1"/>
</dbReference>
<dbReference type="GO" id="GO:0016614">
    <property type="term" value="F:oxidoreductase activity, acting on CH-OH group of donors"/>
    <property type="evidence" value="ECO:0007669"/>
    <property type="project" value="InterPro"/>
</dbReference>
<keyword evidence="3" id="KW-0285">Flavoprotein</keyword>
<evidence type="ECO:0000256" key="2">
    <source>
        <dbReference type="ARBA" id="ARBA00010790"/>
    </source>
</evidence>
<feature type="domain" description="Glucose-methanol-choline oxidoreductase N-terminal" evidence="6">
    <location>
        <begin position="324"/>
        <end position="338"/>
    </location>
</feature>
<dbReference type="PANTHER" id="PTHR11552:SF147">
    <property type="entry name" value="CHOLINE DEHYDROGENASE, MITOCHONDRIAL"/>
    <property type="match status" value="1"/>
</dbReference>
<accession>A0A7E5W7F6</accession>
<dbReference type="OrthoDB" id="269227at2759"/>
<dbReference type="Pfam" id="PF00732">
    <property type="entry name" value="GMC_oxred_N"/>
    <property type="match status" value="1"/>
</dbReference>
<evidence type="ECO:0000256" key="3">
    <source>
        <dbReference type="ARBA" id="ARBA00022630"/>
    </source>
</evidence>
<reference evidence="8" key="1">
    <citation type="submission" date="2025-08" db="UniProtKB">
        <authorList>
            <consortium name="RefSeq"/>
        </authorList>
    </citation>
    <scope>IDENTIFICATION</scope>
</reference>
<dbReference type="RefSeq" id="XP_026736554.1">
    <property type="nucleotide sequence ID" value="XM_026880753.1"/>
</dbReference>
<gene>
    <name evidence="8" type="primary">LOC113500081</name>
</gene>
<dbReference type="InterPro" id="IPR007867">
    <property type="entry name" value="GMC_OxRtase_C"/>
</dbReference>
<dbReference type="InterPro" id="IPR036188">
    <property type="entry name" value="FAD/NAD-bd_sf"/>
</dbReference>
<dbReference type="SUPFAM" id="SSF54373">
    <property type="entry name" value="FAD-linked reductases, C-terminal domain"/>
    <property type="match status" value="1"/>
</dbReference>